<dbReference type="GO" id="GO:0006508">
    <property type="term" value="P:proteolysis"/>
    <property type="evidence" value="ECO:0007669"/>
    <property type="project" value="UniProtKB-KW"/>
</dbReference>
<keyword evidence="1" id="KW-0378">Hydrolase</keyword>
<proteinExistence type="predicted"/>
<accession>A0A7W5VCA0</accession>
<keyword evidence="1" id="KW-0645">Protease</keyword>
<evidence type="ECO:0000313" key="2">
    <source>
        <dbReference type="Proteomes" id="UP000579945"/>
    </source>
</evidence>
<evidence type="ECO:0000313" key="1">
    <source>
        <dbReference type="EMBL" id="MBB3724997.1"/>
    </source>
</evidence>
<dbReference type="GeneID" id="95387459"/>
<reference evidence="1 2" key="1">
    <citation type="submission" date="2020-08" db="EMBL/GenBank/DDBJ databases">
        <title>Sequencing the genomes of 1000 actinobacteria strains.</title>
        <authorList>
            <person name="Klenk H.-P."/>
        </authorList>
    </citation>
    <scope>NUCLEOTIDE SEQUENCE [LARGE SCALE GENOMIC DNA]</scope>
    <source>
        <strain evidence="1 2">DSM 44320</strain>
    </source>
</reference>
<dbReference type="RefSeq" id="WP_246451656.1">
    <property type="nucleotide sequence ID" value="NZ_JACIBV010000001.1"/>
</dbReference>
<dbReference type="EMBL" id="JACIBV010000001">
    <property type="protein sequence ID" value="MBB3724997.1"/>
    <property type="molecule type" value="Genomic_DNA"/>
</dbReference>
<sequence length="46" mass="4697">MGSMVAEMMRRSGSIWPAVAVHTVNNLALPMLVLLTATTGPATAAG</sequence>
<gene>
    <name evidence="1" type="ORF">FHR33_000857</name>
</gene>
<dbReference type="GO" id="GO:0008233">
    <property type="term" value="F:peptidase activity"/>
    <property type="evidence" value="ECO:0007669"/>
    <property type="project" value="UniProtKB-KW"/>
</dbReference>
<dbReference type="AlphaFoldDB" id="A0A7W5VCA0"/>
<protein>
    <submittedName>
        <fullName evidence="1">Membrane protease YdiL (CAAX protease family)</fullName>
    </submittedName>
</protein>
<comment type="caution">
    <text evidence="1">The sequence shown here is derived from an EMBL/GenBank/DDBJ whole genome shotgun (WGS) entry which is preliminary data.</text>
</comment>
<keyword evidence="2" id="KW-1185">Reference proteome</keyword>
<name>A0A7W5VCA0_9ACTN</name>
<organism evidence="1 2">
    <name type="scientific">Nonomuraea dietziae</name>
    <dbReference type="NCBI Taxonomy" id="65515"/>
    <lineage>
        <taxon>Bacteria</taxon>
        <taxon>Bacillati</taxon>
        <taxon>Actinomycetota</taxon>
        <taxon>Actinomycetes</taxon>
        <taxon>Streptosporangiales</taxon>
        <taxon>Streptosporangiaceae</taxon>
        <taxon>Nonomuraea</taxon>
    </lineage>
</organism>
<dbReference type="Proteomes" id="UP000579945">
    <property type="component" value="Unassembled WGS sequence"/>
</dbReference>